<reference evidence="1 2" key="1">
    <citation type="submission" date="2016-08" db="EMBL/GenBank/DDBJ databases">
        <title>A Parts List for Fungal Cellulosomes Revealed by Comparative Genomics.</title>
        <authorList>
            <consortium name="DOE Joint Genome Institute"/>
            <person name="Haitjema C.H."/>
            <person name="Gilmore S.P."/>
            <person name="Henske J.K."/>
            <person name="Solomon K.V."/>
            <person name="De Groot R."/>
            <person name="Kuo A."/>
            <person name="Mondo S.J."/>
            <person name="Salamov A.A."/>
            <person name="Labutti K."/>
            <person name="Zhao Z."/>
            <person name="Chiniquy J."/>
            <person name="Barry K."/>
            <person name="Brewer H.M."/>
            <person name="Purvine S.O."/>
            <person name="Wright A.T."/>
            <person name="Boxma B."/>
            <person name="Van Alen T."/>
            <person name="Hackstein J.H."/>
            <person name="Baker S.E."/>
            <person name="Grigoriev I.V."/>
            <person name="O'Malley M.A."/>
        </authorList>
    </citation>
    <scope>NUCLEOTIDE SEQUENCE [LARGE SCALE GENOMIC DNA]</scope>
    <source>
        <strain evidence="1 2">G1</strain>
    </source>
</reference>
<dbReference type="AlphaFoldDB" id="A0A1Y2F0N8"/>
<evidence type="ECO:0000313" key="1">
    <source>
        <dbReference type="EMBL" id="ORY77461.1"/>
    </source>
</evidence>
<protein>
    <submittedName>
        <fullName evidence="1">Uncharacterized protein</fullName>
    </submittedName>
</protein>
<feature type="non-terminal residue" evidence="1">
    <location>
        <position position="1"/>
    </location>
</feature>
<proteinExistence type="predicted"/>
<keyword evidence="2" id="KW-1185">Reference proteome</keyword>
<evidence type="ECO:0000313" key="2">
    <source>
        <dbReference type="Proteomes" id="UP000193920"/>
    </source>
</evidence>
<dbReference type="Proteomes" id="UP000193920">
    <property type="component" value="Unassembled WGS sequence"/>
</dbReference>
<sequence>NSDLEAYSHNLKHGSFAELAFQLNVYVNYENQRFLYTRSLLVGEQSKTLRIQLFDDKKNLHRRINEQRYYGRLAATSQLSM</sequence>
<accession>A0A1Y2F0N8</accession>
<gene>
    <name evidence="1" type="ORF">LY90DRAFT_399529</name>
</gene>
<organism evidence="1 2">
    <name type="scientific">Neocallimastix californiae</name>
    <dbReference type="NCBI Taxonomy" id="1754190"/>
    <lineage>
        <taxon>Eukaryota</taxon>
        <taxon>Fungi</taxon>
        <taxon>Fungi incertae sedis</taxon>
        <taxon>Chytridiomycota</taxon>
        <taxon>Chytridiomycota incertae sedis</taxon>
        <taxon>Neocallimastigomycetes</taxon>
        <taxon>Neocallimastigales</taxon>
        <taxon>Neocallimastigaceae</taxon>
        <taxon>Neocallimastix</taxon>
    </lineage>
</organism>
<name>A0A1Y2F0N8_9FUNG</name>
<dbReference type="OrthoDB" id="5414461at2759"/>
<comment type="caution">
    <text evidence="1">The sequence shown here is derived from an EMBL/GenBank/DDBJ whole genome shotgun (WGS) entry which is preliminary data.</text>
</comment>
<dbReference type="STRING" id="1754190.A0A1Y2F0N8"/>
<dbReference type="EMBL" id="MCOG01000019">
    <property type="protein sequence ID" value="ORY77461.1"/>
    <property type="molecule type" value="Genomic_DNA"/>
</dbReference>